<dbReference type="CDD" id="cd00293">
    <property type="entry name" value="USP-like"/>
    <property type="match status" value="1"/>
</dbReference>
<dbReference type="EMBL" id="QCYK01000003">
    <property type="protein sequence ID" value="PUZ23336.1"/>
    <property type="molecule type" value="Genomic_DNA"/>
</dbReference>
<name>A0A2T7BE08_9BACT</name>
<reference evidence="3 4" key="1">
    <citation type="submission" date="2018-04" db="EMBL/GenBank/DDBJ databases">
        <title>Chitinophaga fuyangensis sp. nov., isolated from soil in a chemical factory.</title>
        <authorList>
            <person name="Chen K."/>
        </authorList>
    </citation>
    <scope>NUCLEOTIDE SEQUENCE [LARGE SCALE GENOMIC DNA]</scope>
    <source>
        <strain evidence="3 4">LY-1</strain>
    </source>
</reference>
<dbReference type="PANTHER" id="PTHR46268">
    <property type="entry name" value="STRESS RESPONSE PROTEIN NHAX"/>
    <property type="match status" value="1"/>
</dbReference>
<evidence type="ECO:0000259" key="2">
    <source>
        <dbReference type="Pfam" id="PF00582"/>
    </source>
</evidence>
<protein>
    <recommendedName>
        <fullName evidence="2">UspA domain-containing protein</fullName>
    </recommendedName>
</protein>
<dbReference type="Pfam" id="PF00582">
    <property type="entry name" value="Usp"/>
    <property type="match status" value="1"/>
</dbReference>
<feature type="domain" description="UspA" evidence="2">
    <location>
        <begin position="172"/>
        <end position="294"/>
    </location>
</feature>
<sequence>MPELKYQLWLLTQKKIKMKKFLAAFDGFNMSQATLNYAIQLTKAAKAQLVGVFLDDLTYQHYNMLEIMRTHRDYEKVMEQLDVQDKSQRDAAARQFQLACEKAGIQFSIHRDKGIAFIDLKRETMFSDLLLINESETFSRYQQESPTTFMQDLLAEAHCPVLVVPGSYKPVERIVLLYDGSPSSIHAIKMFSYLLGDSMDVAVEVFTVKEHHADNTRLPDSNLMRDYIKGHLPKAAYTVVKGDEKEQILMHLREHARNDLVVLGAYRRSDLSRMFKVSVADILMRELDIPLFIAHNK</sequence>
<comment type="caution">
    <text evidence="3">The sequence shown here is derived from an EMBL/GenBank/DDBJ whole genome shotgun (WGS) entry which is preliminary data.</text>
</comment>
<dbReference type="SUPFAM" id="SSF52402">
    <property type="entry name" value="Adenine nucleotide alpha hydrolases-like"/>
    <property type="match status" value="2"/>
</dbReference>
<evidence type="ECO:0000313" key="4">
    <source>
        <dbReference type="Proteomes" id="UP000244450"/>
    </source>
</evidence>
<dbReference type="AlphaFoldDB" id="A0A2T7BE08"/>
<evidence type="ECO:0000313" key="3">
    <source>
        <dbReference type="EMBL" id="PUZ23336.1"/>
    </source>
</evidence>
<organism evidence="3 4">
    <name type="scientific">Chitinophaga parva</name>
    <dbReference type="NCBI Taxonomy" id="2169414"/>
    <lineage>
        <taxon>Bacteria</taxon>
        <taxon>Pseudomonadati</taxon>
        <taxon>Bacteroidota</taxon>
        <taxon>Chitinophagia</taxon>
        <taxon>Chitinophagales</taxon>
        <taxon>Chitinophagaceae</taxon>
        <taxon>Chitinophaga</taxon>
    </lineage>
</organism>
<dbReference type="Gene3D" id="3.40.50.12370">
    <property type="match status" value="1"/>
</dbReference>
<accession>A0A2T7BE08</accession>
<dbReference type="OrthoDB" id="641005at2"/>
<keyword evidence="4" id="KW-1185">Reference proteome</keyword>
<comment type="similarity">
    <text evidence="1">Belongs to the universal stress protein A family.</text>
</comment>
<gene>
    <name evidence="3" type="ORF">DCC81_23410</name>
</gene>
<dbReference type="InterPro" id="IPR006016">
    <property type="entry name" value="UspA"/>
</dbReference>
<dbReference type="PANTHER" id="PTHR46268:SF6">
    <property type="entry name" value="UNIVERSAL STRESS PROTEIN UP12"/>
    <property type="match status" value="1"/>
</dbReference>
<dbReference type="Proteomes" id="UP000244450">
    <property type="component" value="Unassembled WGS sequence"/>
</dbReference>
<evidence type="ECO:0000256" key="1">
    <source>
        <dbReference type="ARBA" id="ARBA00008791"/>
    </source>
</evidence>
<proteinExistence type="inferred from homology"/>